<keyword evidence="4" id="KW-1185">Reference proteome</keyword>
<keyword evidence="3" id="KW-0255">Endonuclease</keyword>
<name>A0A4R0HBC9_9ACTN</name>
<dbReference type="Proteomes" id="UP000292346">
    <property type="component" value="Unassembled WGS sequence"/>
</dbReference>
<evidence type="ECO:0000256" key="1">
    <source>
        <dbReference type="ARBA" id="ARBA00023450"/>
    </source>
</evidence>
<dbReference type="Pfam" id="PF02720">
    <property type="entry name" value="DUF222"/>
    <property type="match status" value="1"/>
</dbReference>
<evidence type="ECO:0000313" key="4">
    <source>
        <dbReference type="Proteomes" id="UP000292346"/>
    </source>
</evidence>
<keyword evidence="3" id="KW-0378">Hydrolase</keyword>
<comment type="similarity">
    <text evidence="1">Belongs to the Rv1128c/1148c/1588c/1702c/1945/3466 family.</text>
</comment>
<dbReference type="GO" id="GO:0004519">
    <property type="term" value="F:endonuclease activity"/>
    <property type="evidence" value="ECO:0007669"/>
    <property type="project" value="UniProtKB-KW"/>
</dbReference>
<dbReference type="EMBL" id="SJJZ01000002">
    <property type="protein sequence ID" value="TCC08287.1"/>
    <property type="molecule type" value="Genomic_DNA"/>
</dbReference>
<dbReference type="CDD" id="cd00085">
    <property type="entry name" value="HNHc"/>
    <property type="match status" value="1"/>
</dbReference>
<dbReference type="OrthoDB" id="3634417at2"/>
<dbReference type="InterPro" id="IPR003870">
    <property type="entry name" value="DUF222"/>
</dbReference>
<dbReference type="Gene3D" id="1.10.30.50">
    <property type="match status" value="1"/>
</dbReference>
<dbReference type="Pfam" id="PF01844">
    <property type="entry name" value="HNH"/>
    <property type="match status" value="1"/>
</dbReference>
<evidence type="ECO:0000259" key="2">
    <source>
        <dbReference type="SMART" id="SM00507"/>
    </source>
</evidence>
<organism evidence="3 4">
    <name type="scientific">Kribbella soli</name>
    <dbReference type="NCBI Taxonomy" id="1124743"/>
    <lineage>
        <taxon>Bacteria</taxon>
        <taxon>Bacillati</taxon>
        <taxon>Actinomycetota</taxon>
        <taxon>Actinomycetes</taxon>
        <taxon>Propionibacteriales</taxon>
        <taxon>Kribbellaceae</taxon>
        <taxon>Kribbella</taxon>
    </lineage>
</organism>
<sequence>MVAPSICFACGQVDRKLPIAGALAHKGCAGRKLSVGVSRVLGMAILDERPVWSMSSGEKLSALDAAHAEIARLQVRCLHLSAGLDADGYAQEIGARDTVQLLSVRYRLDPADVRRDLRLARALHKYPAVTAALGVGRPADSESARTTVNLGQADAIVSALEKVPASAGVPVEDLRVAEEAMVEAAGLLPPADLRALGKEMRERLDTNGPEPHRDEDEVSSREALWIKPADRGVSFGGYLADENAELFQTLIFAGAKPHKTPDGERDPRPRSKRQADALTAILTTAAGAGSAVPGHGEIKPHITVTIDLEDLKAGTRARGDLVHGDTLSAAAVRRLACDAGIIPLVLGSNSEPLDVGAEHRFVTRAIRQALNARDKGCIACGAPPSMSEAHHITHWADGGPTSLENLALLCKRDHINVHRGHLTVHLTNGHPVINRPTWSDPDPPPALAHPA</sequence>
<dbReference type="AlphaFoldDB" id="A0A4R0HBC9"/>
<feature type="domain" description="HNH nuclease" evidence="2">
    <location>
        <begin position="365"/>
        <end position="415"/>
    </location>
</feature>
<dbReference type="GO" id="GO:0003676">
    <property type="term" value="F:nucleic acid binding"/>
    <property type="evidence" value="ECO:0007669"/>
    <property type="project" value="InterPro"/>
</dbReference>
<dbReference type="InterPro" id="IPR003615">
    <property type="entry name" value="HNH_nuc"/>
</dbReference>
<comment type="caution">
    <text evidence="3">The sequence shown here is derived from an EMBL/GenBank/DDBJ whole genome shotgun (WGS) entry which is preliminary data.</text>
</comment>
<protein>
    <submittedName>
        <fullName evidence="3">HNH endonuclease</fullName>
    </submittedName>
</protein>
<dbReference type="SMART" id="SM00507">
    <property type="entry name" value="HNHc"/>
    <property type="match status" value="1"/>
</dbReference>
<reference evidence="3 4" key="1">
    <citation type="submission" date="2019-02" db="EMBL/GenBank/DDBJ databases">
        <title>Kribbella capetownensis sp. nov. and Kribbella speibonae sp. nov., isolated from soil.</title>
        <authorList>
            <person name="Curtis S.M."/>
            <person name="Norton I."/>
            <person name="Everest G.J."/>
            <person name="Meyers P.R."/>
        </authorList>
    </citation>
    <scope>NUCLEOTIDE SEQUENCE [LARGE SCALE GENOMIC DNA]</scope>
    <source>
        <strain evidence="3 4">KCTC 29219</strain>
    </source>
</reference>
<evidence type="ECO:0000313" key="3">
    <source>
        <dbReference type="EMBL" id="TCC08287.1"/>
    </source>
</evidence>
<dbReference type="GO" id="GO:0008270">
    <property type="term" value="F:zinc ion binding"/>
    <property type="evidence" value="ECO:0007669"/>
    <property type="project" value="InterPro"/>
</dbReference>
<gene>
    <name evidence="3" type="ORF">E0H45_20540</name>
</gene>
<dbReference type="InterPro" id="IPR002711">
    <property type="entry name" value="HNH"/>
</dbReference>
<keyword evidence="3" id="KW-0540">Nuclease</keyword>
<accession>A0A4R0HBC9</accession>
<proteinExistence type="inferred from homology"/>